<evidence type="ECO:0000256" key="3">
    <source>
        <dbReference type="PROSITE-ProRule" id="PRU00354"/>
    </source>
</evidence>
<dbReference type="Pfam" id="PF17284">
    <property type="entry name" value="Spermine_synt_N"/>
    <property type="match status" value="1"/>
</dbReference>
<reference evidence="6" key="1">
    <citation type="submission" date="2019-08" db="EMBL/GenBank/DDBJ databases">
        <title>The improved chromosome-level genome for the pearl oyster Pinctada fucata martensii using PacBio sequencing and Hi-C.</title>
        <authorList>
            <person name="Zheng Z."/>
        </authorList>
    </citation>
    <scope>NUCLEOTIDE SEQUENCE</scope>
    <source>
        <strain evidence="6">ZZ-2019</strain>
        <tissue evidence="6">Adductor muscle</tissue>
    </source>
</reference>
<dbReference type="NCBIfam" id="NF002010">
    <property type="entry name" value="PRK00811.1"/>
    <property type="match status" value="1"/>
</dbReference>
<feature type="active site" description="Proton acceptor" evidence="3">
    <location>
        <position position="317"/>
    </location>
</feature>
<dbReference type="CDD" id="cd02440">
    <property type="entry name" value="AdoMet_MTases"/>
    <property type="match status" value="1"/>
</dbReference>
<dbReference type="AlphaFoldDB" id="A0AA89BN32"/>
<dbReference type="InterPro" id="IPR037163">
    <property type="entry name" value="Spermidine_synt_N_sf"/>
</dbReference>
<dbReference type="PROSITE" id="PS51006">
    <property type="entry name" value="PABS_2"/>
    <property type="match status" value="1"/>
</dbReference>
<feature type="domain" description="PABS" evidence="5">
    <location>
        <begin position="168"/>
        <end position="397"/>
    </location>
</feature>
<sequence length="456" mass="51607">MDEIVFGTDGEIPLIQAIQACFPTAQHILCTRHLEENALRNFSSQNVPEKTRNEIIRKIFGTSGLLSSSSRVSYLEREQEILEEFGQIAGKYLSDNLLPTLKNKVFLPSQANSKIPRNWKNNNCESMNHKIKLMGEWKVSKLPALVERLKDIHESQLLEIRGALHGRGNLELASHAQHLKVTHNAWTCLTDEQRKKVQDSKSFGNVLVLDGIIQCSERDEFAYQEMIAHLPLSCHANPKKVLVVGGGDGGVVREVLKNPHVQNVVLCEIDDRVVEVSKVHLPHMAQSFGNPKLTVHIGDGVEYMKKHKKQFDVIITDAPDPIGAAKGLFEENYYLSMKEALSPNGIICCQGENLYLDLPLIKGMLTFCNRLFPKVDYAYTMMPTYTGGHIGFVLCSINPDIDFKEPVQTYTQDEVEKMQLKYYNSEIHRAAFVLPQFARKELRRDPVSEKVHDDDT</sequence>
<dbReference type="PANTHER" id="PTHR11558:SF11">
    <property type="entry name" value="SPERMIDINE SYNTHASE"/>
    <property type="match status" value="1"/>
</dbReference>
<dbReference type="PANTHER" id="PTHR11558">
    <property type="entry name" value="SPERMIDINE/SPERMINE SYNTHASE"/>
    <property type="match status" value="1"/>
</dbReference>
<keyword evidence="7" id="KW-1185">Reference proteome</keyword>
<dbReference type="GO" id="GO:0005829">
    <property type="term" value="C:cytosol"/>
    <property type="evidence" value="ECO:0007669"/>
    <property type="project" value="TreeGrafter"/>
</dbReference>
<dbReference type="InterPro" id="IPR030373">
    <property type="entry name" value="PABS_CS"/>
</dbReference>
<dbReference type="GO" id="GO:0004766">
    <property type="term" value="F:spermidine synthase activity"/>
    <property type="evidence" value="ECO:0007669"/>
    <property type="project" value="TreeGrafter"/>
</dbReference>
<dbReference type="Proteomes" id="UP001186944">
    <property type="component" value="Unassembled WGS sequence"/>
</dbReference>
<evidence type="ECO:0000259" key="5">
    <source>
        <dbReference type="PROSITE" id="PS51006"/>
    </source>
</evidence>
<evidence type="ECO:0000256" key="1">
    <source>
        <dbReference type="ARBA" id="ARBA00007867"/>
    </source>
</evidence>
<dbReference type="EMBL" id="VSWD01000013">
    <property type="protein sequence ID" value="KAK3085100.1"/>
    <property type="molecule type" value="Genomic_DNA"/>
</dbReference>
<evidence type="ECO:0000256" key="4">
    <source>
        <dbReference type="RuleBase" id="RU003836"/>
    </source>
</evidence>
<dbReference type="FunFam" id="3.40.50.150:FF:000013">
    <property type="entry name" value="Spermidine synthase"/>
    <property type="match status" value="1"/>
</dbReference>
<dbReference type="InterPro" id="IPR001045">
    <property type="entry name" value="Spermi_synthase"/>
</dbReference>
<dbReference type="InterPro" id="IPR030374">
    <property type="entry name" value="PABS"/>
</dbReference>
<gene>
    <name evidence="6" type="ORF">FSP39_024223</name>
</gene>
<dbReference type="NCBIfam" id="NF037959">
    <property type="entry name" value="MFS_SpdSyn"/>
    <property type="match status" value="1"/>
</dbReference>
<evidence type="ECO:0000313" key="6">
    <source>
        <dbReference type="EMBL" id="KAK3085100.1"/>
    </source>
</evidence>
<dbReference type="HAMAP" id="MF_00198">
    <property type="entry name" value="Spermidine_synth"/>
    <property type="match status" value="1"/>
</dbReference>
<dbReference type="InterPro" id="IPR029063">
    <property type="entry name" value="SAM-dependent_MTases_sf"/>
</dbReference>
<dbReference type="PROSITE" id="PS01330">
    <property type="entry name" value="PABS_1"/>
    <property type="match status" value="1"/>
</dbReference>
<dbReference type="SUPFAM" id="SSF53335">
    <property type="entry name" value="S-adenosyl-L-methionine-dependent methyltransferases"/>
    <property type="match status" value="1"/>
</dbReference>
<comment type="similarity">
    <text evidence="1 4">Belongs to the spermidine/spermine synthase family.</text>
</comment>
<protein>
    <recommendedName>
        <fullName evidence="5">PABS domain-containing protein</fullName>
    </recommendedName>
</protein>
<keyword evidence="3" id="KW-0620">Polyamine biosynthesis</keyword>
<evidence type="ECO:0000256" key="2">
    <source>
        <dbReference type="ARBA" id="ARBA00022679"/>
    </source>
</evidence>
<evidence type="ECO:0000313" key="7">
    <source>
        <dbReference type="Proteomes" id="UP001186944"/>
    </source>
</evidence>
<keyword evidence="2 3" id="KW-0808">Transferase</keyword>
<comment type="caution">
    <text evidence="6">The sequence shown here is derived from an EMBL/GenBank/DDBJ whole genome shotgun (WGS) entry which is preliminary data.</text>
</comment>
<dbReference type="InterPro" id="IPR035246">
    <property type="entry name" value="Spermidine_synt_N"/>
</dbReference>
<dbReference type="Pfam" id="PF01564">
    <property type="entry name" value="Spermine_synth"/>
    <property type="match status" value="1"/>
</dbReference>
<proteinExistence type="inferred from homology"/>
<dbReference type="NCBIfam" id="TIGR00417">
    <property type="entry name" value="speE"/>
    <property type="match status" value="1"/>
</dbReference>
<dbReference type="Gene3D" id="2.30.140.10">
    <property type="entry name" value="Spermidine synthase, tetramerisation domain"/>
    <property type="match status" value="1"/>
</dbReference>
<name>A0AA89BN32_PINIB</name>
<dbReference type="GO" id="GO:0008295">
    <property type="term" value="P:spermidine biosynthetic process"/>
    <property type="evidence" value="ECO:0007669"/>
    <property type="project" value="TreeGrafter"/>
</dbReference>
<organism evidence="6 7">
    <name type="scientific">Pinctada imbricata</name>
    <name type="common">Atlantic pearl-oyster</name>
    <name type="synonym">Pinctada martensii</name>
    <dbReference type="NCBI Taxonomy" id="66713"/>
    <lineage>
        <taxon>Eukaryota</taxon>
        <taxon>Metazoa</taxon>
        <taxon>Spiralia</taxon>
        <taxon>Lophotrochozoa</taxon>
        <taxon>Mollusca</taxon>
        <taxon>Bivalvia</taxon>
        <taxon>Autobranchia</taxon>
        <taxon>Pteriomorphia</taxon>
        <taxon>Pterioida</taxon>
        <taxon>Pterioidea</taxon>
        <taxon>Pteriidae</taxon>
        <taxon>Pinctada</taxon>
    </lineage>
</organism>
<accession>A0AA89BN32</accession>
<dbReference type="Gene3D" id="3.40.50.150">
    <property type="entry name" value="Vaccinia Virus protein VP39"/>
    <property type="match status" value="1"/>
</dbReference>